<dbReference type="Pfam" id="PF09407">
    <property type="entry name" value="AbiEi_1"/>
    <property type="match status" value="1"/>
</dbReference>
<organism evidence="3 4">
    <name type="scientific">Brachybacterium paraconglomeratum</name>
    <dbReference type="NCBI Taxonomy" id="173362"/>
    <lineage>
        <taxon>Bacteria</taxon>
        <taxon>Bacillati</taxon>
        <taxon>Actinomycetota</taxon>
        <taxon>Actinomycetes</taxon>
        <taxon>Micrococcales</taxon>
        <taxon>Dermabacteraceae</taxon>
        <taxon>Brachybacterium</taxon>
    </lineage>
</organism>
<sequence length="221" mass="24142">MLTLSERGEMKDLELVRTIASAPLRTMRFRDLQTAGTNTWRQLDSLVSGGALLRLAHGIYTVPPDGRDARRWQPGLESAGLAIATARHGERRTILMGIGAARHWGAIPRAIGTTVIAVPTAGHHPLTIGSGTVHFVQRDLDLVDAALEETELGRALVTTPEQTHVDLLMRPAQGGDRDTSLTAAETLRPQLDPDEYAQIIRTAPRTNTAIRRTLDELRASR</sequence>
<gene>
    <name evidence="3" type="ORF">DS079_02540</name>
    <name evidence="2" type="ORF">K8W24_09695</name>
</gene>
<reference evidence="2" key="2">
    <citation type="journal article" date="2021" name="PeerJ">
        <title>Extensive microbial diversity within the chicken gut microbiome revealed by metagenomics and culture.</title>
        <authorList>
            <person name="Gilroy R."/>
            <person name="Ravi A."/>
            <person name="Getino M."/>
            <person name="Pursley I."/>
            <person name="Horton D.L."/>
            <person name="Alikhan N.F."/>
            <person name="Baker D."/>
            <person name="Gharbi K."/>
            <person name="Hall N."/>
            <person name="Watson M."/>
            <person name="Adriaenssens E.M."/>
            <person name="Foster-Nyarko E."/>
            <person name="Jarju S."/>
            <person name="Secka A."/>
            <person name="Antonio M."/>
            <person name="Oren A."/>
            <person name="Chaudhuri R.R."/>
            <person name="La Ragione R."/>
            <person name="Hildebrand F."/>
            <person name="Pallen M.J."/>
        </authorList>
    </citation>
    <scope>NUCLEOTIDE SEQUENCE</scope>
    <source>
        <strain evidence="2">1647</strain>
    </source>
</reference>
<evidence type="ECO:0000259" key="1">
    <source>
        <dbReference type="Pfam" id="PF09407"/>
    </source>
</evidence>
<dbReference type="InterPro" id="IPR018547">
    <property type="entry name" value="AbiEi_C"/>
</dbReference>
<accession>A0A426SQ79</accession>
<evidence type="ECO:0000313" key="2">
    <source>
        <dbReference type="EMBL" id="HJF50053.1"/>
    </source>
</evidence>
<evidence type="ECO:0000313" key="4">
    <source>
        <dbReference type="Proteomes" id="UP000274327"/>
    </source>
</evidence>
<proteinExistence type="predicted"/>
<dbReference type="EMBL" id="DYWO01000286">
    <property type="protein sequence ID" value="HJF50053.1"/>
    <property type="molecule type" value="Genomic_DNA"/>
</dbReference>
<dbReference type="Proteomes" id="UP000775129">
    <property type="component" value="Unassembled WGS sequence"/>
</dbReference>
<protein>
    <submittedName>
        <fullName evidence="2">Type IV toxin-antitoxin system AbiEi family antitoxin</fullName>
    </submittedName>
</protein>
<dbReference type="GeneID" id="78119907"/>
<name>A0A426SQ79_9MICO</name>
<reference evidence="2" key="3">
    <citation type="submission" date="2021-09" db="EMBL/GenBank/DDBJ databases">
        <authorList>
            <person name="Gilroy R."/>
        </authorList>
    </citation>
    <scope>NUCLEOTIDE SEQUENCE</scope>
    <source>
        <strain evidence="2">1647</strain>
    </source>
</reference>
<dbReference type="Proteomes" id="UP000274327">
    <property type="component" value="Unassembled WGS sequence"/>
</dbReference>
<dbReference type="AlphaFoldDB" id="A0A426SQ79"/>
<dbReference type="EMBL" id="QOCI01000001">
    <property type="protein sequence ID" value="RRR20294.1"/>
    <property type="molecule type" value="Genomic_DNA"/>
</dbReference>
<comment type="caution">
    <text evidence="3">The sequence shown here is derived from an EMBL/GenBank/DDBJ whole genome shotgun (WGS) entry which is preliminary data.</text>
</comment>
<feature type="domain" description="AbiEi antitoxin C-terminal" evidence="1">
    <location>
        <begin position="91"/>
        <end position="209"/>
    </location>
</feature>
<reference evidence="3 4" key="1">
    <citation type="submission" date="2018-07" db="EMBL/GenBank/DDBJ databases">
        <title>Brachybacteriurn paraconglorneratum KCTC 9916.</title>
        <authorList>
            <person name="Li Y."/>
        </authorList>
    </citation>
    <scope>NUCLEOTIDE SEQUENCE [LARGE SCALE GENOMIC DNA]</scope>
    <source>
        <strain evidence="3 4">KCTC 9916</strain>
    </source>
</reference>
<dbReference type="RefSeq" id="WP_126984675.1">
    <property type="nucleotide sequence ID" value="NZ_ML133851.1"/>
</dbReference>
<evidence type="ECO:0000313" key="3">
    <source>
        <dbReference type="EMBL" id="RRR20294.1"/>
    </source>
</evidence>
<keyword evidence="4" id="KW-1185">Reference proteome</keyword>